<organism evidence="10 11">
    <name type="scientific">Polystyrenella longa</name>
    <dbReference type="NCBI Taxonomy" id="2528007"/>
    <lineage>
        <taxon>Bacteria</taxon>
        <taxon>Pseudomonadati</taxon>
        <taxon>Planctomycetota</taxon>
        <taxon>Planctomycetia</taxon>
        <taxon>Planctomycetales</taxon>
        <taxon>Planctomycetaceae</taxon>
        <taxon>Polystyrenella</taxon>
    </lineage>
</organism>
<evidence type="ECO:0000256" key="2">
    <source>
        <dbReference type="ARBA" id="ARBA00007947"/>
    </source>
</evidence>
<dbReference type="PANTHER" id="PTHR43584:SF3">
    <property type="entry name" value="BIFUNCTIONAL PROTEIN GLMU"/>
    <property type="match status" value="1"/>
</dbReference>
<evidence type="ECO:0000256" key="5">
    <source>
        <dbReference type="ARBA" id="ARBA00023315"/>
    </source>
</evidence>
<dbReference type="InterPro" id="IPR050065">
    <property type="entry name" value="GlmU-like"/>
</dbReference>
<dbReference type="Gene3D" id="3.90.550.10">
    <property type="entry name" value="Spore Coat Polysaccharide Biosynthesis Protein SpsA, Chain A"/>
    <property type="match status" value="1"/>
</dbReference>
<keyword evidence="3" id="KW-0808">Transferase</keyword>
<protein>
    <submittedName>
        <fullName evidence="10">Bifunctional protein GlmU</fullName>
    </submittedName>
</protein>
<dbReference type="CDD" id="cd02540">
    <property type="entry name" value="GT2_GlmU_N_bac"/>
    <property type="match status" value="1"/>
</dbReference>
<dbReference type="SUPFAM" id="SSF53448">
    <property type="entry name" value="Nucleotide-diphospho-sugar transferases"/>
    <property type="match status" value="1"/>
</dbReference>
<evidence type="ECO:0000256" key="6">
    <source>
        <dbReference type="ARBA" id="ARBA00048247"/>
    </source>
</evidence>
<proteinExistence type="inferred from homology"/>
<dbReference type="OrthoDB" id="9775031at2"/>
<dbReference type="AlphaFoldDB" id="A0A518CU88"/>
<dbReference type="Proteomes" id="UP000317178">
    <property type="component" value="Chromosome"/>
</dbReference>
<comment type="similarity">
    <text evidence="1">In the C-terminal section; belongs to the transferase hexapeptide repeat family.</text>
</comment>
<dbReference type="PANTHER" id="PTHR43584">
    <property type="entry name" value="NUCLEOTIDYL TRANSFERASE"/>
    <property type="match status" value="1"/>
</dbReference>
<dbReference type="RefSeq" id="WP_144999234.1">
    <property type="nucleotide sequence ID" value="NZ_CP036281.1"/>
</dbReference>
<keyword evidence="11" id="KW-1185">Reference proteome</keyword>
<gene>
    <name evidence="10" type="primary">glmU</name>
    <name evidence="10" type="ORF">Pla110_45300</name>
</gene>
<feature type="domain" description="MobA-like NTP transferase" evidence="9">
    <location>
        <begin position="6"/>
        <end position="137"/>
    </location>
</feature>
<dbReference type="EMBL" id="CP036281">
    <property type="protein sequence ID" value="QDU82768.1"/>
    <property type="molecule type" value="Genomic_DNA"/>
</dbReference>
<name>A0A518CU88_9PLAN</name>
<evidence type="ECO:0000256" key="4">
    <source>
        <dbReference type="ARBA" id="ARBA00022695"/>
    </source>
</evidence>
<dbReference type="InterPro" id="IPR025877">
    <property type="entry name" value="MobA-like_NTP_Trfase"/>
</dbReference>
<comment type="catalytic activity">
    <reaction evidence="6">
        <text>alpha-D-glucosamine 1-phosphate + acetyl-CoA = N-acetyl-alpha-D-glucosamine 1-phosphate + CoA + H(+)</text>
        <dbReference type="Rhea" id="RHEA:13725"/>
        <dbReference type="ChEBI" id="CHEBI:15378"/>
        <dbReference type="ChEBI" id="CHEBI:57287"/>
        <dbReference type="ChEBI" id="CHEBI:57288"/>
        <dbReference type="ChEBI" id="CHEBI:57776"/>
        <dbReference type="ChEBI" id="CHEBI:58516"/>
        <dbReference type="EC" id="2.3.1.157"/>
    </reaction>
</comment>
<dbReference type="GO" id="GO:0003977">
    <property type="term" value="F:UDP-N-acetylglucosamine diphosphorylase activity"/>
    <property type="evidence" value="ECO:0007669"/>
    <property type="project" value="UniProtKB-EC"/>
</dbReference>
<keyword evidence="5" id="KW-0012">Acyltransferase</keyword>
<dbReference type="GO" id="GO:0019134">
    <property type="term" value="F:glucosamine-1-phosphate N-acetyltransferase activity"/>
    <property type="evidence" value="ECO:0007669"/>
    <property type="project" value="UniProtKB-EC"/>
</dbReference>
<evidence type="ECO:0000256" key="8">
    <source>
        <dbReference type="ARBA" id="ARBA00049628"/>
    </source>
</evidence>
<keyword evidence="4" id="KW-0548">Nucleotidyltransferase</keyword>
<dbReference type="Pfam" id="PF12804">
    <property type="entry name" value="NTP_transf_3"/>
    <property type="match status" value="1"/>
</dbReference>
<evidence type="ECO:0000313" key="10">
    <source>
        <dbReference type="EMBL" id="QDU82768.1"/>
    </source>
</evidence>
<evidence type="ECO:0000313" key="11">
    <source>
        <dbReference type="Proteomes" id="UP000317178"/>
    </source>
</evidence>
<accession>A0A518CU88</accession>
<comment type="function">
    <text evidence="8">Catalyzes the last two sequential reactions in the de novo biosynthetic pathway for UDP-N-acetylglucosamine (UDP-GlcNAc). The C-terminal domain catalyzes the transfer of acetyl group from acetyl coenzyme A to glucosamine-1-phosphate (GlcN-1-P) to produce N-acetylglucosamine-1-phosphate (GlcNAc-1-P), which is converted into UDP-GlcNAc by the transfer of uridine 5-monophosphate (from uridine 5-triphosphate), a reaction catalyzed by the N-terminal domain.</text>
</comment>
<comment type="catalytic activity">
    <reaction evidence="7">
        <text>N-acetyl-alpha-D-glucosamine 1-phosphate + UTP + H(+) = UDP-N-acetyl-alpha-D-glucosamine + diphosphate</text>
        <dbReference type="Rhea" id="RHEA:13509"/>
        <dbReference type="ChEBI" id="CHEBI:15378"/>
        <dbReference type="ChEBI" id="CHEBI:33019"/>
        <dbReference type="ChEBI" id="CHEBI:46398"/>
        <dbReference type="ChEBI" id="CHEBI:57705"/>
        <dbReference type="ChEBI" id="CHEBI:57776"/>
        <dbReference type="EC" id="2.7.7.23"/>
    </reaction>
</comment>
<evidence type="ECO:0000256" key="3">
    <source>
        <dbReference type="ARBA" id="ARBA00022679"/>
    </source>
</evidence>
<evidence type="ECO:0000256" key="7">
    <source>
        <dbReference type="ARBA" id="ARBA00048493"/>
    </source>
</evidence>
<reference evidence="10 11" key="1">
    <citation type="submission" date="2019-02" db="EMBL/GenBank/DDBJ databases">
        <title>Deep-cultivation of Planctomycetes and their phenomic and genomic characterization uncovers novel biology.</title>
        <authorList>
            <person name="Wiegand S."/>
            <person name="Jogler M."/>
            <person name="Boedeker C."/>
            <person name="Pinto D."/>
            <person name="Vollmers J."/>
            <person name="Rivas-Marin E."/>
            <person name="Kohn T."/>
            <person name="Peeters S.H."/>
            <person name="Heuer A."/>
            <person name="Rast P."/>
            <person name="Oberbeckmann S."/>
            <person name="Bunk B."/>
            <person name="Jeske O."/>
            <person name="Meyerdierks A."/>
            <person name="Storesund J.E."/>
            <person name="Kallscheuer N."/>
            <person name="Luecker S."/>
            <person name="Lage O.M."/>
            <person name="Pohl T."/>
            <person name="Merkel B.J."/>
            <person name="Hornburger P."/>
            <person name="Mueller R.-W."/>
            <person name="Bruemmer F."/>
            <person name="Labrenz M."/>
            <person name="Spormann A.M."/>
            <person name="Op den Camp H."/>
            <person name="Overmann J."/>
            <person name="Amann R."/>
            <person name="Jetten M.S.M."/>
            <person name="Mascher T."/>
            <person name="Medema M.H."/>
            <person name="Devos D.P."/>
            <person name="Kaster A.-K."/>
            <person name="Ovreas L."/>
            <person name="Rohde M."/>
            <person name="Galperin M.Y."/>
            <person name="Jogler C."/>
        </authorList>
    </citation>
    <scope>NUCLEOTIDE SEQUENCE [LARGE SCALE GENOMIC DNA]</scope>
    <source>
        <strain evidence="10 11">Pla110</strain>
    </source>
</reference>
<dbReference type="InterPro" id="IPR029044">
    <property type="entry name" value="Nucleotide-diphossugar_trans"/>
</dbReference>
<dbReference type="KEGG" id="plon:Pla110_45300"/>
<sequence>MSDQLAIVLAAGRSTRMKSDLPKVLHEIHGKPMIDYVLDAVRSAGLNKVVVVVGHQAERVQQALSHHDELEFALQTEQLGTGHAVMSCRDQLAAHNGPVVVLAGDTPLLQASSLEGLVKQLVDNNASAVIGSANTENNFGLGRVVRSADGQFERIVEQKDANEAEQQITEINTGCYAFDSQSLLRSLDQLKPENSQSEYYLTDCPGIMQQAGETVLASCLFTIEEAMGVNTQEQLAEVSQAIQPC</sequence>
<evidence type="ECO:0000259" key="9">
    <source>
        <dbReference type="Pfam" id="PF12804"/>
    </source>
</evidence>
<comment type="similarity">
    <text evidence="2">In the N-terminal section; belongs to the N-acetylglucosamine-1-phosphate uridyltransferase family.</text>
</comment>
<evidence type="ECO:0000256" key="1">
    <source>
        <dbReference type="ARBA" id="ARBA00007707"/>
    </source>
</evidence>